<feature type="signal peptide" evidence="2">
    <location>
        <begin position="1"/>
        <end position="16"/>
    </location>
</feature>
<organism evidence="3 4">
    <name type="scientific">Dichanthelium oligosanthes</name>
    <dbReference type="NCBI Taxonomy" id="888268"/>
    <lineage>
        <taxon>Eukaryota</taxon>
        <taxon>Viridiplantae</taxon>
        <taxon>Streptophyta</taxon>
        <taxon>Embryophyta</taxon>
        <taxon>Tracheophyta</taxon>
        <taxon>Spermatophyta</taxon>
        <taxon>Magnoliopsida</taxon>
        <taxon>Liliopsida</taxon>
        <taxon>Poales</taxon>
        <taxon>Poaceae</taxon>
        <taxon>PACMAD clade</taxon>
        <taxon>Panicoideae</taxon>
        <taxon>Panicodae</taxon>
        <taxon>Paniceae</taxon>
        <taxon>Dichantheliinae</taxon>
        <taxon>Dichanthelium</taxon>
    </lineage>
</organism>
<gene>
    <name evidence="3" type="ORF">BAE44_0010464</name>
</gene>
<feature type="region of interest" description="Disordered" evidence="1">
    <location>
        <begin position="83"/>
        <end position="103"/>
    </location>
</feature>
<proteinExistence type="predicted"/>
<dbReference type="Proteomes" id="UP000095767">
    <property type="component" value="Unassembled WGS sequence"/>
</dbReference>
<keyword evidence="4" id="KW-1185">Reference proteome</keyword>
<keyword evidence="2" id="KW-0732">Signal</keyword>
<protein>
    <recommendedName>
        <fullName evidence="5">Secreted protein</fullName>
    </recommendedName>
</protein>
<feature type="chain" id="PRO_5009188466" description="Secreted protein" evidence="2">
    <location>
        <begin position="17"/>
        <end position="103"/>
    </location>
</feature>
<evidence type="ECO:0008006" key="5">
    <source>
        <dbReference type="Google" id="ProtNLM"/>
    </source>
</evidence>
<evidence type="ECO:0000256" key="2">
    <source>
        <dbReference type="SAM" id="SignalP"/>
    </source>
</evidence>
<sequence>MDVVLFLLAMPAGTSSSCSALGRRHKYISTGGVPDGEKGAGAEFEHQHCTQDNECFGEQVLAGGRPAIGAGDDEQRHHKALVFRQGSREAANHRAARARAPDP</sequence>
<dbReference type="EMBL" id="LWDX02029879">
    <property type="protein sequence ID" value="OEL28515.1"/>
    <property type="molecule type" value="Genomic_DNA"/>
</dbReference>
<evidence type="ECO:0000256" key="1">
    <source>
        <dbReference type="SAM" id="MobiDB-lite"/>
    </source>
</evidence>
<accession>A0A1E5VTS2</accession>
<name>A0A1E5VTS2_9POAL</name>
<evidence type="ECO:0000313" key="4">
    <source>
        <dbReference type="Proteomes" id="UP000095767"/>
    </source>
</evidence>
<reference evidence="3 4" key="1">
    <citation type="submission" date="2016-09" db="EMBL/GenBank/DDBJ databases">
        <title>The draft genome of Dichanthelium oligosanthes: A C3 panicoid grass species.</title>
        <authorList>
            <person name="Studer A.J."/>
            <person name="Schnable J.C."/>
            <person name="Brutnell T.P."/>
        </authorList>
    </citation>
    <scope>NUCLEOTIDE SEQUENCE [LARGE SCALE GENOMIC DNA]</scope>
    <source>
        <strain evidence="4">cv. Kellogg 1175</strain>
        <tissue evidence="3">Leaf</tissue>
    </source>
</reference>
<dbReference type="AlphaFoldDB" id="A0A1E5VTS2"/>
<comment type="caution">
    <text evidence="3">The sequence shown here is derived from an EMBL/GenBank/DDBJ whole genome shotgun (WGS) entry which is preliminary data.</text>
</comment>
<evidence type="ECO:0000313" key="3">
    <source>
        <dbReference type="EMBL" id="OEL28515.1"/>
    </source>
</evidence>